<proteinExistence type="inferred from homology"/>
<dbReference type="AlphaFoldDB" id="A0A1B7NU33"/>
<dbReference type="InterPro" id="IPR020845">
    <property type="entry name" value="AMP-binding_CS"/>
</dbReference>
<dbReference type="Proteomes" id="UP000091918">
    <property type="component" value="Unassembled WGS sequence"/>
</dbReference>
<dbReference type="STRING" id="1658172.A0A1B7NU33"/>
<dbReference type="InterPro" id="IPR025110">
    <property type="entry name" value="AMP-bd_C"/>
</dbReference>
<evidence type="ECO:0000259" key="3">
    <source>
        <dbReference type="Pfam" id="PF13193"/>
    </source>
</evidence>
<dbReference type="InterPro" id="IPR042099">
    <property type="entry name" value="ANL_N_sf"/>
</dbReference>
<evidence type="ECO:0000256" key="1">
    <source>
        <dbReference type="ARBA" id="ARBA00006432"/>
    </source>
</evidence>
<evidence type="ECO:0000313" key="5">
    <source>
        <dbReference type="EMBL" id="OAX80289.1"/>
    </source>
</evidence>
<dbReference type="OrthoDB" id="1706066at2759"/>
<comment type="caution">
    <text evidence="5">The sequence shown here is derived from an EMBL/GenBank/DDBJ whole genome shotgun (WGS) entry which is preliminary data.</text>
</comment>
<dbReference type="Pfam" id="PF13193">
    <property type="entry name" value="AMP-binding_C"/>
    <property type="match status" value="1"/>
</dbReference>
<dbReference type="InterPro" id="IPR032387">
    <property type="entry name" value="ACAS_N"/>
</dbReference>
<comment type="similarity">
    <text evidence="1">Belongs to the ATP-dependent AMP-binding enzyme family.</text>
</comment>
<gene>
    <name evidence="5" type="ORF">ACJ72_05384</name>
</gene>
<accession>A0A1B7NU33</accession>
<dbReference type="SUPFAM" id="SSF56801">
    <property type="entry name" value="Acetyl-CoA synthetase-like"/>
    <property type="match status" value="1"/>
</dbReference>
<dbReference type="EMBL" id="LGUA01000744">
    <property type="protein sequence ID" value="OAX80289.1"/>
    <property type="molecule type" value="Genomic_DNA"/>
</dbReference>
<dbReference type="Pfam" id="PF00501">
    <property type="entry name" value="AMP-binding"/>
    <property type="match status" value="1"/>
</dbReference>
<evidence type="ECO:0000259" key="2">
    <source>
        <dbReference type="Pfam" id="PF00501"/>
    </source>
</evidence>
<dbReference type="PANTHER" id="PTHR43347">
    <property type="entry name" value="ACYL-COA SYNTHETASE"/>
    <property type="match status" value="1"/>
</dbReference>
<dbReference type="Gene3D" id="3.40.50.12780">
    <property type="entry name" value="N-terminal domain of ligase-like"/>
    <property type="match status" value="1"/>
</dbReference>
<evidence type="ECO:0000313" key="6">
    <source>
        <dbReference type="Proteomes" id="UP000091918"/>
    </source>
</evidence>
<evidence type="ECO:0000259" key="4">
    <source>
        <dbReference type="Pfam" id="PF16177"/>
    </source>
</evidence>
<name>A0A1B7NU33_9EURO</name>
<dbReference type="PANTHER" id="PTHR43347:SF3">
    <property type="entry name" value="ACYL-COA SYNTHETASE SHORT-CHAIN FAMILY MEMBER 3, MITOCHONDRIAL"/>
    <property type="match status" value="1"/>
</dbReference>
<keyword evidence="6" id="KW-1185">Reference proteome</keyword>
<protein>
    <submittedName>
        <fullName evidence="5">Uncharacterized protein</fullName>
    </submittedName>
</protein>
<feature type="domain" description="Acetyl-coenzyme A synthetase N-terminal" evidence="4">
    <location>
        <begin position="13"/>
        <end position="69"/>
    </location>
</feature>
<dbReference type="Gene3D" id="3.30.300.30">
    <property type="match status" value="1"/>
</dbReference>
<reference evidence="5 6" key="1">
    <citation type="submission" date="2015-07" db="EMBL/GenBank/DDBJ databases">
        <title>Emmonsia species relationships and genome sequence.</title>
        <authorList>
            <person name="Cuomo C.A."/>
            <person name="Schwartz I.S."/>
            <person name="Kenyon C."/>
            <person name="de Hoog G.S."/>
            <person name="Govender N.P."/>
            <person name="Botha A."/>
            <person name="Moreno L."/>
            <person name="de Vries M."/>
            <person name="Munoz J.F."/>
            <person name="Stielow J.B."/>
        </authorList>
    </citation>
    <scope>NUCLEOTIDE SEQUENCE [LARGE SCALE GENOMIC DNA]</scope>
    <source>
        <strain evidence="5 6">CBS 136260</strain>
    </source>
</reference>
<dbReference type="PROSITE" id="PS00455">
    <property type="entry name" value="AMP_BINDING"/>
    <property type="match status" value="1"/>
</dbReference>
<dbReference type="GO" id="GO:0050218">
    <property type="term" value="F:propionate-CoA ligase activity"/>
    <property type="evidence" value="ECO:0007669"/>
    <property type="project" value="TreeGrafter"/>
</dbReference>
<dbReference type="InterPro" id="IPR045851">
    <property type="entry name" value="AMP-bd_C_sf"/>
</dbReference>
<dbReference type="Pfam" id="PF16177">
    <property type="entry name" value="ACAS_N"/>
    <property type="match status" value="1"/>
</dbReference>
<organism evidence="5 6">
    <name type="scientific">Emergomyces africanus</name>
    <dbReference type="NCBI Taxonomy" id="1955775"/>
    <lineage>
        <taxon>Eukaryota</taxon>
        <taxon>Fungi</taxon>
        <taxon>Dikarya</taxon>
        <taxon>Ascomycota</taxon>
        <taxon>Pezizomycotina</taxon>
        <taxon>Eurotiomycetes</taxon>
        <taxon>Eurotiomycetidae</taxon>
        <taxon>Onygenales</taxon>
        <taxon>Ajellomycetaceae</taxon>
        <taxon>Emergomyces</taxon>
    </lineage>
</organism>
<sequence>MTSHPQDKTQSLSLRSPEEFWSHHAAQLHWHKPPSASLRRNTKQLPSSGISHEHWSWFPDGEISTTYNCVDRHVLSGHGDNVAIIYESPVTGVQERYTYAQLLDEVEVLAGVLREEGVRKGDVVLMYMPMVPATLFAALAIARLGAIHAAVFGGFAATSLAQRIEASKPRAIMTASCGIEGNKGVINYKPLVEGAIARSSFKPLKVIVWQRDQLRWKPMLKLDGQRNWQRIVKSGRGRNIRATAVPVKSNDGLYIIYTSGTTGLPKGVIRETGGHAVGLNLSIKYLFDIKGPGDVMFCASDMGWVVGHSYILYAPLLAGATTVLYEGKPVGTPDAGSFWRIMEKHKVNAFFTAPTALRAIRKEDPDGRYFEEVGKRGGLKHLRGLFLAGERSEPSIVRAYQNLLDKHAAPGAMVIDNWWSSESGSPITGLALRGAIGLDHGSREVHKPFPVKAGSAGKPMPGFDVRIVNDEGDEVQNGTMGNIVLAMPLAPTAFTTLFNDHERFYKGYLRRFGGRWVDTGDTGMVDEDGYVHVMARSDDVINVAAHRFSSGAIEQAILSHPDIAEASVVGMPDPLKGHLPFAFVQLRKNSSSSPSSIPAMPPPALFTAVNNLVREQIGAIASLGGMIQSGGEGKSMIPKTRSGKTLRRVLRELVENAVEKGDFERAVNVPATVEDMEVVEVARGKVKEYFMEKAKEESKKKLGMAKL</sequence>
<feature type="domain" description="AMP-dependent synthetase/ligase" evidence="2">
    <location>
        <begin position="76"/>
        <end position="488"/>
    </location>
</feature>
<feature type="domain" description="AMP-binding enzyme C-terminal" evidence="3">
    <location>
        <begin position="553"/>
        <end position="644"/>
    </location>
</feature>
<dbReference type="InterPro" id="IPR000873">
    <property type="entry name" value="AMP-dep_synth/lig_dom"/>
</dbReference>